<proteinExistence type="predicted"/>
<dbReference type="EMBL" id="SDPV01000002">
    <property type="protein sequence ID" value="RXZ64876.1"/>
    <property type="molecule type" value="Genomic_DNA"/>
</dbReference>
<dbReference type="Pfam" id="PF13550">
    <property type="entry name" value="Phage-tail_3"/>
    <property type="match status" value="1"/>
</dbReference>
<feature type="domain" description="Tip attachment protein J" evidence="1">
    <location>
        <begin position="230"/>
        <end position="389"/>
    </location>
</feature>
<accession>A0A4V1QW45</accession>
<protein>
    <submittedName>
        <fullName evidence="3">Uncharacterized protein</fullName>
    </submittedName>
</protein>
<gene>
    <name evidence="3" type="ORF">ETX26_13585</name>
</gene>
<dbReference type="AlphaFoldDB" id="A0A4V1QW45"/>
<evidence type="ECO:0000259" key="1">
    <source>
        <dbReference type="Pfam" id="PF13550"/>
    </source>
</evidence>
<name>A0A4V1QW45_9SPHN</name>
<dbReference type="OrthoDB" id="8445115at2"/>
<evidence type="ECO:0000259" key="2">
    <source>
        <dbReference type="Pfam" id="PF23666"/>
    </source>
</evidence>
<dbReference type="InterPro" id="IPR032876">
    <property type="entry name" value="J_dom"/>
</dbReference>
<dbReference type="Proteomes" id="UP000293623">
    <property type="component" value="Unassembled WGS sequence"/>
</dbReference>
<sequence>MATLVLGAVGTLIGGPVGGALGALVGRSVDGVLAGGGQREGPRLRDLAITTSSYGQPLPRHHGRMRVSGSVIWATDLVENRETSGGGKGKPKTTTYSYSSSFAVALASRPIEGVGRIWADGNLLRGAAGDLKSGGTLRIYRGHGDQRPDPLIAAAEGSACPAFRNCAYVVFEDLELADFGNRIPALSFEVLADVDDFDLRDLIEPLIPVATTRVPLGDLDGFSYEGGDLRAGLETIGALFPLACDCGGDGLTIAPEAAPDHPVITLPPPVVAWQEEDFGRQDGALRERDGTPPAGPDALRYYDVARDFQPGLQRSEGSAVHAASRTLEFPGALHPDAARALVGAAGRRAHWLRERLAWRVAELDPAVAPGSLVRVSDVDGLWRVASWEWRENGIELDLVRHAFGAVHAPPGEAGTPGLPVDTAPSPTLLRAFELPWDGTGDPATPAVFAVASAAGAHWRGAALYIDRQGALEPLGTTGRTRSIMGALAAPLPPSPALVLERQAVLTLDLVAEDLTLASADAEAIAAGANRLLVGSEIVQFMRAMREGDRRWRLEGLVRGRGGTEAAAQAGHGSGTLVTLLDASLVPLVLDRPNGATIAAIGAAEDEPVAAQIESAGVTRRPLAPVHPRATVLPSGALSLRWIRRARGGWTWPAEIELPLVEEAELYRVGIGPVEAPLASWEVAEPRLVIEADDLAALSAAHPGAAVWVRQIGSFAASDPLYLNTLA</sequence>
<evidence type="ECO:0000313" key="3">
    <source>
        <dbReference type="EMBL" id="RXZ64876.1"/>
    </source>
</evidence>
<organism evidence="3 4">
    <name type="scientific">Pelagerythrobacter rhizovicinus</name>
    <dbReference type="NCBI Taxonomy" id="2268576"/>
    <lineage>
        <taxon>Bacteria</taxon>
        <taxon>Pseudomonadati</taxon>
        <taxon>Pseudomonadota</taxon>
        <taxon>Alphaproteobacteria</taxon>
        <taxon>Sphingomonadales</taxon>
        <taxon>Erythrobacteraceae</taxon>
        <taxon>Pelagerythrobacter</taxon>
    </lineage>
</organism>
<feature type="domain" description="Rcc01698-like C-terminal" evidence="2">
    <location>
        <begin position="483"/>
        <end position="576"/>
    </location>
</feature>
<dbReference type="RefSeq" id="WP_129525182.1">
    <property type="nucleotide sequence ID" value="NZ_SDPV01000002.1"/>
</dbReference>
<reference evidence="3 4" key="1">
    <citation type="submission" date="2019-01" db="EMBL/GenBank/DDBJ databases">
        <title>Altererythrobacter rhizovicinus sp. nov., isolated from the rhizosphere soil of Haloxylon ammodendron.</title>
        <authorList>
            <person name="Li H.-P."/>
            <person name="Gou J.-Y."/>
            <person name="Yao D."/>
            <person name="Han Q.-Q."/>
            <person name="Shao K.-Z."/>
            <person name="Zhao Q."/>
            <person name="Zhang J.-L."/>
        </authorList>
    </citation>
    <scope>NUCLEOTIDE SEQUENCE [LARGE SCALE GENOMIC DNA]</scope>
    <source>
        <strain evidence="3 4">AY-3R</strain>
    </source>
</reference>
<dbReference type="InterPro" id="IPR056490">
    <property type="entry name" value="Rcc01698_C"/>
</dbReference>
<evidence type="ECO:0000313" key="4">
    <source>
        <dbReference type="Proteomes" id="UP000293623"/>
    </source>
</evidence>
<dbReference type="Pfam" id="PF23666">
    <property type="entry name" value="Rcc01698_C"/>
    <property type="match status" value="1"/>
</dbReference>
<comment type="caution">
    <text evidence="3">The sequence shown here is derived from an EMBL/GenBank/DDBJ whole genome shotgun (WGS) entry which is preliminary data.</text>
</comment>
<keyword evidence="4" id="KW-1185">Reference proteome</keyword>